<dbReference type="STRING" id="1005945.SAMN05216561_11772"/>
<accession>A0A1I3NAK2</accession>
<dbReference type="Gene3D" id="3.40.50.1240">
    <property type="entry name" value="Phosphoglycerate mutase-like"/>
    <property type="match status" value="1"/>
</dbReference>
<dbReference type="PROSITE" id="PS51462">
    <property type="entry name" value="NUDIX"/>
    <property type="match status" value="1"/>
</dbReference>
<dbReference type="PRINTS" id="PR00502">
    <property type="entry name" value="NUDIXFAMILY"/>
</dbReference>
<name>A0A1I3NAK2_9ACTN</name>
<dbReference type="Proteomes" id="UP000198649">
    <property type="component" value="Unassembled WGS sequence"/>
</dbReference>
<dbReference type="InterPro" id="IPR029033">
    <property type="entry name" value="His_PPase_superfam"/>
</dbReference>
<evidence type="ECO:0000256" key="1">
    <source>
        <dbReference type="ARBA" id="ARBA00005582"/>
    </source>
</evidence>
<dbReference type="InterPro" id="IPR051325">
    <property type="entry name" value="Nudix_hydrolase_domain"/>
</dbReference>
<evidence type="ECO:0000313" key="6">
    <source>
        <dbReference type="Proteomes" id="UP000198649"/>
    </source>
</evidence>
<evidence type="ECO:0000256" key="2">
    <source>
        <dbReference type="ARBA" id="ARBA00022801"/>
    </source>
</evidence>
<organism evidence="5 6">
    <name type="scientific">Nocardioides psychrotolerans</name>
    <dbReference type="NCBI Taxonomy" id="1005945"/>
    <lineage>
        <taxon>Bacteria</taxon>
        <taxon>Bacillati</taxon>
        <taxon>Actinomycetota</taxon>
        <taxon>Actinomycetes</taxon>
        <taxon>Propionibacteriales</taxon>
        <taxon>Nocardioidaceae</taxon>
        <taxon>Nocardioides</taxon>
    </lineage>
</organism>
<gene>
    <name evidence="5" type="ORF">SAMN05216561_11772</name>
</gene>
<keyword evidence="6" id="KW-1185">Reference proteome</keyword>
<protein>
    <submittedName>
        <fullName evidence="5">8-oxo-dGTP diphosphatase</fullName>
    </submittedName>
</protein>
<dbReference type="SUPFAM" id="SSF53254">
    <property type="entry name" value="Phosphoglycerate mutase-like"/>
    <property type="match status" value="1"/>
</dbReference>
<dbReference type="InterPro" id="IPR013078">
    <property type="entry name" value="His_Pase_superF_clade-1"/>
</dbReference>
<dbReference type="Gene3D" id="3.90.79.10">
    <property type="entry name" value="Nucleoside Triphosphate Pyrophosphohydrolase"/>
    <property type="match status" value="1"/>
</dbReference>
<evidence type="ECO:0000313" key="5">
    <source>
        <dbReference type="EMBL" id="SFJ06363.1"/>
    </source>
</evidence>
<evidence type="ECO:0000256" key="3">
    <source>
        <dbReference type="RuleBase" id="RU003476"/>
    </source>
</evidence>
<dbReference type="SMART" id="SM00855">
    <property type="entry name" value="PGAM"/>
    <property type="match status" value="1"/>
</dbReference>
<comment type="similarity">
    <text evidence="1 3">Belongs to the Nudix hydrolase family.</text>
</comment>
<keyword evidence="2 3" id="KW-0378">Hydrolase</keyword>
<dbReference type="InterPro" id="IPR000086">
    <property type="entry name" value="NUDIX_hydrolase_dom"/>
</dbReference>
<dbReference type="GO" id="GO:0006754">
    <property type="term" value="P:ATP biosynthetic process"/>
    <property type="evidence" value="ECO:0007669"/>
    <property type="project" value="TreeGrafter"/>
</dbReference>
<dbReference type="OrthoDB" id="4287477at2"/>
<sequence>MPVSGPQDVQSAGVVVFRSGKRVLLVHRPKYDDWSFPKGKLDPGEHAAAAAVREVAEETGLHVRLGPPLRSQRYALTSAAGRMKAVFYWTGRVVGDDDVSGYLVNEEIDDVRWVDAAEAFEQLTYLYDADTLREALKVRRKTHPVVVLRHAAARSRKAWRGEDVERPLLAAGRTHAQRLVPLLAAYGVTRIVTSGSLRCVETVAPYADTTGWALECEEDLSEEGASATRVRSIVDGVLEDPRPVVICTHRPVLPAVFGALGIDDPGLALGEMLVAHLRKGEVVAVERHRMR</sequence>
<dbReference type="PROSITE" id="PS00893">
    <property type="entry name" value="NUDIX_BOX"/>
    <property type="match status" value="1"/>
</dbReference>
<dbReference type="InterPro" id="IPR015797">
    <property type="entry name" value="NUDIX_hydrolase-like_dom_sf"/>
</dbReference>
<dbReference type="EMBL" id="FOQG01000017">
    <property type="protein sequence ID" value="SFJ06363.1"/>
    <property type="molecule type" value="Genomic_DNA"/>
</dbReference>
<dbReference type="PANTHER" id="PTHR21340">
    <property type="entry name" value="DIADENOSINE 5,5-P1,P4-TETRAPHOSPHATE PYROPHOSPHOHYDROLASE MUTT"/>
    <property type="match status" value="1"/>
</dbReference>
<dbReference type="PANTHER" id="PTHR21340:SF0">
    <property type="entry name" value="BIS(5'-NUCLEOSYL)-TETRAPHOSPHATASE [ASYMMETRICAL]"/>
    <property type="match status" value="1"/>
</dbReference>
<dbReference type="InterPro" id="IPR020476">
    <property type="entry name" value="Nudix_hydrolase"/>
</dbReference>
<dbReference type="Pfam" id="PF00293">
    <property type="entry name" value="NUDIX"/>
    <property type="match status" value="1"/>
</dbReference>
<feature type="domain" description="Nudix hydrolase" evidence="4">
    <location>
        <begin position="7"/>
        <end position="136"/>
    </location>
</feature>
<evidence type="ECO:0000259" key="4">
    <source>
        <dbReference type="PROSITE" id="PS51462"/>
    </source>
</evidence>
<reference evidence="5 6" key="1">
    <citation type="submission" date="2016-10" db="EMBL/GenBank/DDBJ databases">
        <authorList>
            <person name="de Groot N.N."/>
        </authorList>
    </citation>
    <scope>NUCLEOTIDE SEQUENCE [LARGE SCALE GENOMIC DNA]</scope>
    <source>
        <strain evidence="5 6">CGMCC 1.11156</strain>
    </source>
</reference>
<dbReference type="CDD" id="cd03673">
    <property type="entry name" value="NUDIX_Ap6A_hydrolase"/>
    <property type="match status" value="1"/>
</dbReference>
<dbReference type="GO" id="GO:0006167">
    <property type="term" value="P:AMP biosynthetic process"/>
    <property type="evidence" value="ECO:0007669"/>
    <property type="project" value="TreeGrafter"/>
</dbReference>
<dbReference type="SUPFAM" id="SSF55811">
    <property type="entry name" value="Nudix"/>
    <property type="match status" value="1"/>
</dbReference>
<dbReference type="AlphaFoldDB" id="A0A1I3NAK2"/>
<dbReference type="Pfam" id="PF00300">
    <property type="entry name" value="His_Phos_1"/>
    <property type="match status" value="1"/>
</dbReference>
<dbReference type="InterPro" id="IPR020084">
    <property type="entry name" value="NUDIX_hydrolase_CS"/>
</dbReference>
<dbReference type="GO" id="GO:0004081">
    <property type="term" value="F:bis(5'-nucleosyl)-tetraphosphatase (asymmetrical) activity"/>
    <property type="evidence" value="ECO:0007669"/>
    <property type="project" value="TreeGrafter"/>
</dbReference>
<proteinExistence type="inferred from homology"/>
<dbReference type="RefSeq" id="WP_091116253.1">
    <property type="nucleotide sequence ID" value="NZ_BKAF01000029.1"/>
</dbReference>